<protein>
    <submittedName>
        <fullName evidence="2">Uncharacterized protein</fullName>
    </submittedName>
</protein>
<reference evidence="2 3" key="1">
    <citation type="submission" date="2024-05" db="EMBL/GenBank/DDBJ databases">
        <title>Genome sequencing and assembly of Indian major carp, Cirrhinus mrigala (Hamilton, 1822).</title>
        <authorList>
            <person name="Mohindra V."/>
            <person name="Chowdhury L.M."/>
            <person name="Lal K."/>
            <person name="Jena J.K."/>
        </authorList>
    </citation>
    <scope>NUCLEOTIDE SEQUENCE [LARGE SCALE GENOMIC DNA]</scope>
    <source>
        <strain evidence="2">CM1030</strain>
        <tissue evidence="2">Blood</tissue>
    </source>
</reference>
<proteinExistence type="predicted"/>
<feature type="compositionally biased region" description="Basic residues" evidence="1">
    <location>
        <begin position="34"/>
        <end position="44"/>
    </location>
</feature>
<gene>
    <name evidence="2" type="ORF">M9458_045655</name>
</gene>
<feature type="non-terminal residue" evidence="2">
    <location>
        <position position="262"/>
    </location>
</feature>
<dbReference type="EMBL" id="JAMKFB020000023">
    <property type="protein sequence ID" value="KAL0157579.1"/>
    <property type="molecule type" value="Genomic_DNA"/>
</dbReference>
<comment type="caution">
    <text evidence="2">The sequence shown here is derived from an EMBL/GenBank/DDBJ whole genome shotgun (WGS) entry which is preliminary data.</text>
</comment>
<dbReference type="AlphaFoldDB" id="A0ABD0N616"/>
<name>A0ABD0N616_CIRMR</name>
<evidence type="ECO:0000256" key="1">
    <source>
        <dbReference type="SAM" id="MobiDB-lite"/>
    </source>
</evidence>
<sequence>SLQRGLQDVMGGLSPPKPPLDAGPDPDSRSLSPSRKRQSHHQRERQRSGSLRSLSQVCPTRCESRPGGTRRRMILWSVRGAVESTAHCTAAEGEQCMDLGHFDIELDIIDFTEEIYVERDLMYFYGNIFEDMPSLPPSFELSACLDFPPTFPLLSPLIVPAASVPPPLSPDSHAGHPHPTMCAVGSPRVWQSLSASSLEEPLSLPPASESWTPPWPSDPAAPSRLHWAPSGSALVGCRPTIAIASGLHSSTLLLFPFKNIRL</sequence>
<feature type="non-terminal residue" evidence="2">
    <location>
        <position position="1"/>
    </location>
</feature>
<dbReference type="Proteomes" id="UP001529510">
    <property type="component" value="Unassembled WGS sequence"/>
</dbReference>
<keyword evidence="3" id="KW-1185">Reference proteome</keyword>
<accession>A0ABD0N616</accession>
<organism evidence="2 3">
    <name type="scientific">Cirrhinus mrigala</name>
    <name type="common">Mrigala</name>
    <dbReference type="NCBI Taxonomy" id="683832"/>
    <lineage>
        <taxon>Eukaryota</taxon>
        <taxon>Metazoa</taxon>
        <taxon>Chordata</taxon>
        <taxon>Craniata</taxon>
        <taxon>Vertebrata</taxon>
        <taxon>Euteleostomi</taxon>
        <taxon>Actinopterygii</taxon>
        <taxon>Neopterygii</taxon>
        <taxon>Teleostei</taxon>
        <taxon>Ostariophysi</taxon>
        <taxon>Cypriniformes</taxon>
        <taxon>Cyprinidae</taxon>
        <taxon>Labeoninae</taxon>
        <taxon>Labeonini</taxon>
        <taxon>Cirrhinus</taxon>
    </lineage>
</organism>
<evidence type="ECO:0000313" key="2">
    <source>
        <dbReference type="EMBL" id="KAL0157579.1"/>
    </source>
</evidence>
<feature type="region of interest" description="Disordered" evidence="1">
    <location>
        <begin position="1"/>
        <end position="67"/>
    </location>
</feature>
<evidence type="ECO:0000313" key="3">
    <source>
        <dbReference type="Proteomes" id="UP001529510"/>
    </source>
</evidence>
<feature type="compositionally biased region" description="Low complexity" evidence="1">
    <location>
        <begin position="22"/>
        <end position="33"/>
    </location>
</feature>